<accession>A0AAD6WVD0</accession>
<dbReference type="AlphaFoldDB" id="A0AAD6WVD0"/>
<protein>
    <submittedName>
        <fullName evidence="1">Uncharacterized protein</fullName>
    </submittedName>
</protein>
<gene>
    <name evidence="1" type="ORF">C8F04DRAFT_1265662</name>
</gene>
<evidence type="ECO:0000313" key="1">
    <source>
        <dbReference type="EMBL" id="KAJ7028703.1"/>
    </source>
</evidence>
<keyword evidence="2" id="KW-1185">Reference proteome</keyword>
<sequence>MSRELLESFRDGAAPNLEQLEILNDDPLFYDGNPPVKMFSPGTPRLTFLKEEGFVVPIPRWSASLTHLELARGAGSESENSFFAALGTECPLLAHLDIDASRISIEEPGFRIPSLTSLRIEFDKNEGEVSTGLRVALFDTPAVTELILYTGHGDHIFMMLHAISSPHSAFPALTSLTFGNYGCTGDGDIKLSAETPYSPLSSELFPASTTLNLTHHCFMANLVTDLLVSNPQVWPLLQTVTLCPQFSREAVAAAVLNAAHSRREQALKFRVPPLFFQYLDVEEDDLDVEVLREIDSKSSSMMQHFELDHIRYGCYSP</sequence>
<dbReference type="Proteomes" id="UP001218188">
    <property type="component" value="Unassembled WGS sequence"/>
</dbReference>
<dbReference type="InterPro" id="IPR032675">
    <property type="entry name" value="LRR_dom_sf"/>
</dbReference>
<organism evidence="1 2">
    <name type="scientific">Mycena alexandri</name>
    <dbReference type="NCBI Taxonomy" id="1745969"/>
    <lineage>
        <taxon>Eukaryota</taxon>
        <taxon>Fungi</taxon>
        <taxon>Dikarya</taxon>
        <taxon>Basidiomycota</taxon>
        <taxon>Agaricomycotina</taxon>
        <taxon>Agaricomycetes</taxon>
        <taxon>Agaricomycetidae</taxon>
        <taxon>Agaricales</taxon>
        <taxon>Marasmiineae</taxon>
        <taxon>Mycenaceae</taxon>
        <taxon>Mycena</taxon>
    </lineage>
</organism>
<evidence type="ECO:0000313" key="2">
    <source>
        <dbReference type="Proteomes" id="UP001218188"/>
    </source>
</evidence>
<dbReference type="Gene3D" id="3.80.10.10">
    <property type="entry name" value="Ribonuclease Inhibitor"/>
    <property type="match status" value="1"/>
</dbReference>
<proteinExistence type="predicted"/>
<reference evidence="1" key="1">
    <citation type="submission" date="2023-03" db="EMBL/GenBank/DDBJ databases">
        <title>Massive genome expansion in bonnet fungi (Mycena s.s.) driven by repeated elements and novel gene families across ecological guilds.</title>
        <authorList>
            <consortium name="Lawrence Berkeley National Laboratory"/>
            <person name="Harder C.B."/>
            <person name="Miyauchi S."/>
            <person name="Viragh M."/>
            <person name="Kuo A."/>
            <person name="Thoen E."/>
            <person name="Andreopoulos B."/>
            <person name="Lu D."/>
            <person name="Skrede I."/>
            <person name="Drula E."/>
            <person name="Henrissat B."/>
            <person name="Morin E."/>
            <person name="Kohler A."/>
            <person name="Barry K."/>
            <person name="LaButti K."/>
            <person name="Morin E."/>
            <person name="Salamov A."/>
            <person name="Lipzen A."/>
            <person name="Mereny Z."/>
            <person name="Hegedus B."/>
            <person name="Baldrian P."/>
            <person name="Stursova M."/>
            <person name="Weitz H."/>
            <person name="Taylor A."/>
            <person name="Grigoriev I.V."/>
            <person name="Nagy L.G."/>
            <person name="Martin F."/>
            <person name="Kauserud H."/>
        </authorList>
    </citation>
    <scope>NUCLEOTIDE SEQUENCE</scope>
    <source>
        <strain evidence="1">CBHHK200</strain>
    </source>
</reference>
<comment type="caution">
    <text evidence="1">The sequence shown here is derived from an EMBL/GenBank/DDBJ whole genome shotgun (WGS) entry which is preliminary data.</text>
</comment>
<name>A0AAD6WVD0_9AGAR</name>
<dbReference type="EMBL" id="JARJCM010000109">
    <property type="protein sequence ID" value="KAJ7028703.1"/>
    <property type="molecule type" value="Genomic_DNA"/>
</dbReference>